<dbReference type="GO" id="GO:0005524">
    <property type="term" value="F:ATP binding"/>
    <property type="evidence" value="ECO:0007669"/>
    <property type="project" value="UniProtKB-KW"/>
</dbReference>
<evidence type="ECO:0000256" key="3">
    <source>
        <dbReference type="ARBA" id="ARBA00022448"/>
    </source>
</evidence>
<keyword evidence="3" id="KW-0813">Transport</keyword>
<dbReference type="PROSITE" id="PS00211">
    <property type="entry name" value="ABC_TRANSPORTER_1"/>
    <property type="match status" value="1"/>
</dbReference>
<dbReference type="InterPro" id="IPR027417">
    <property type="entry name" value="P-loop_NTPase"/>
</dbReference>
<keyword evidence="5" id="KW-0547">Nucleotide-binding</keyword>
<evidence type="ECO:0000256" key="4">
    <source>
        <dbReference type="ARBA" id="ARBA00022475"/>
    </source>
</evidence>
<dbReference type="CDD" id="cd03225">
    <property type="entry name" value="ABC_cobalt_CbiO_domain1"/>
    <property type="match status" value="1"/>
</dbReference>
<accession>A0A6G8B1V6</accession>
<dbReference type="InterPro" id="IPR030947">
    <property type="entry name" value="EcfA_1"/>
</dbReference>
<keyword evidence="8" id="KW-0472">Membrane</keyword>
<evidence type="ECO:0000256" key="5">
    <source>
        <dbReference type="ARBA" id="ARBA00022741"/>
    </source>
</evidence>
<dbReference type="AlphaFoldDB" id="A0A6G8B1V6"/>
<protein>
    <submittedName>
        <fullName evidence="10">Energy-coupling factor ABC transporter ATP-binding protein</fullName>
    </submittedName>
</protein>
<evidence type="ECO:0000259" key="9">
    <source>
        <dbReference type="PROSITE" id="PS50893"/>
    </source>
</evidence>
<keyword evidence="7" id="KW-1278">Translocase</keyword>
<feature type="domain" description="ABC transporter" evidence="9">
    <location>
        <begin position="2"/>
        <end position="238"/>
    </location>
</feature>
<evidence type="ECO:0000256" key="2">
    <source>
        <dbReference type="ARBA" id="ARBA00005417"/>
    </source>
</evidence>
<evidence type="ECO:0000256" key="1">
    <source>
        <dbReference type="ARBA" id="ARBA00004202"/>
    </source>
</evidence>
<evidence type="ECO:0000313" key="10">
    <source>
        <dbReference type="EMBL" id="QIL51217.1"/>
    </source>
</evidence>
<dbReference type="GO" id="GO:0042626">
    <property type="term" value="F:ATPase-coupled transmembrane transporter activity"/>
    <property type="evidence" value="ECO:0007669"/>
    <property type="project" value="TreeGrafter"/>
</dbReference>
<dbReference type="GO" id="GO:0043190">
    <property type="term" value="C:ATP-binding cassette (ABC) transporter complex"/>
    <property type="evidence" value="ECO:0007669"/>
    <property type="project" value="TreeGrafter"/>
</dbReference>
<keyword evidence="11" id="KW-1185">Reference proteome</keyword>
<dbReference type="SUPFAM" id="SSF52540">
    <property type="entry name" value="P-loop containing nucleoside triphosphate hydrolases"/>
    <property type="match status" value="1"/>
</dbReference>
<dbReference type="InterPro" id="IPR015856">
    <property type="entry name" value="ABC_transpr_CbiO/EcfA_su"/>
</dbReference>
<name>A0A6G8B1V6_9LACO</name>
<sequence length="277" mass="30714">MIDIQNLTYTYPNRAEPALNQLTFKIEKGEWVAVIGHNGSGKSTLAKLLTGLLTTETGQIKINDLIINEENIFEIRNLVGMVFQNPDNQFVGATVEDDVAFGLENRQIERPEMKTRVKEALGRVGMLEFAKREPAHLSGGQKQRVALASALVIEPQVLILDEATAMLDPKGRREMIDLVRALKIELGAELTVISITHDIDEAAHADRVIVINDGQLIEKGQPAQVFNNAAKLIELGLNVPFAEQLKAKLAQRGVKVPQTYETTDGMVNWLWQSISKQ</sequence>
<organism evidence="10 11">
    <name type="scientific">Weissella coleopterorum</name>
    <dbReference type="NCBI Taxonomy" id="2714949"/>
    <lineage>
        <taxon>Bacteria</taxon>
        <taxon>Bacillati</taxon>
        <taxon>Bacillota</taxon>
        <taxon>Bacilli</taxon>
        <taxon>Lactobacillales</taxon>
        <taxon>Lactobacillaceae</taxon>
        <taxon>Weissella</taxon>
    </lineage>
</organism>
<dbReference type="Pfam" id="PF00005">
    <property type="entry name" value="ABC_tran"/>
    <property type="match status" value="1"/>
</dbReference>
<dbReference type="PANTHER" id="PTHR43553">
    <property type="entry name" value="HEAVY METAL TRANSPORTER"/>
    <property type="match status" value="1"/>
</dbReference>
<dbReference type="GO" id="GO:0016887">
    <property type="term" value="F:ATP hydrolysis activity"/>
    <property type="evidence" value="ECO:0007669"/>
    <property type="project" value="InterPro"/>
</dbReference>
<dbReference type="Gene3D" id="3.40.50.300">
    <property type="entry name" value="P-loop containing nucleotide triphosphate hydrolases"/>
    <property type="match status" value="1"/>
</dbReference>
<dbReference type="Proteomes" id="UP000500741">
    <property type="component" value="Chromosome"/>
</dbReference>
<evidence type="ECO:0000256" key="6">
    <source>
        <dbReference type="ARBA" id="ARBA00022840"/>
    </source>
</evidence>
<dbReference type="PANTHER" id="PTHR43553:SF24">
    <property type="entry name" value="ENERGY-COUPLING FACTOR TRANSPORTER ATP-BINDING PROTEIN ECFA1"/>
    <property type="match status" value="1"/>
</dbReference>
<keyword evidence="6 10" id="KW-0067">ATP-binding</keyword>
<dbReference type="NCBIfam" id="NF010156">
    <property type="entry name" value="PRK13635.1"/>
    <property type="match status" value="1"/>
</dbReference>
<dbReference type="InterPro" id="IPR017871">
    <property type="entry name" value="ABC_transporter-like_CS"/>
</dbReference>
<dbReference type="InterPro" id="IPR050095">
    <property type="entry name" value="ECF_ABC_transporter_ATP-bd"/>
</dbReference>
<dbReference type="FunFam" id="3.40.50.300:FF:000224">
    <property type="entry name" value="Energy-coupling factor transporter ATP-binding protein EcfA"/>
    <property type="match status" value="1"/>
</dbReference>
<dbReference type="KEGG" id="wco:G7084_07915"/>
<evidence type="ECO:0000256" key="8">
    <source>
        <dbReference type="ARBA" id="ARBA00023136"/>
    </source>
</evidence>
<dbReference type="PROSITE" id="PS50893">
    <property type="entry name" value="ABC_TRANSPORTER_2"/>
    <property type="match status" value="1"/>
</dbReference>
<dbReference type="SMART" id="SM00382">
    <property type="entry name" value="AAA"/>
    <property type="match status" value="1"/>
</dbReference>
<dbReference type="RefSeq" id="WP_166011587.1">
    <property type="nucleotide sequence ID" value="NZ_CP049888.1"/>
</dbReference>
<dbReference type="NCBIfam" id="NF010167">
    <property type="entry name" value="PRK13648.1"/>
    <property type="match status" value="1"/>
</dbReference>
<evidence type="ECO:0000256" key="7">
    <source>
        <dbReference type="ARBA" id="ARBA00022967"/>
    </source>
</evidence>
<dbReference type="InterPro" id="IPR003593">
    <property type="entry name" value="AAA+_ATPase"/>
</dbReference>
<keyword evidence="4" id="KW-1003">Cell membrane</keyword>
<proteinExistence type="inferred from homology"/>
<comment type="similarity">
    <text evidence="2">Belongs to the ABC transporter superfamily.</text>
</comment>
<gene>
    <name evidence="10" type="ORF">G7084_07915</name>
</gene>
<dbReference type="InterPro" id="IPR003439">
    <property type="entry name" value="ABC_transporter-like_ATP-bd"/>
</dbReference>
<reference evidence="10 11" key="1">
    <citation type="submission" date="2020-03" db="EMBL/GenBank/DDBJ databases">
        <title>Weissella sp. nov., isolated from Cybister lewisianus.</title>
        <authorList>
            <person name="Hyun D.-W."/>
            <person name="Bae J.-W."/>
        </authorList>
    </citation>
    <scope>NUCLEOTIDE SEQUENCE [LARGE SCALE GENOMIC DNA]</scope>
    <source>
        <strain evidence="10 11">HDW19</strain>
    </source>
</reference>
<evidence type="ECO:0000313" key="11">
    <source>
        <dbReference type="Proteomes" id="UP000500741"/>
    </source>
</evidence>
<dbReference type="EMBL" id="CP049888">
    <property type="protein sequence ID" value="QIL51217.1"/>
    <property type="molecule type" value="Genomic_DNA"/>
</dbReference>
<comment type="subcellular location">
    <subcellularLocation>
        <location evidence="1">Cell membrane</location>
        <topology evidence="1">Peripheral membrane protein</topology>
    </subcellularLocation>
</comment>
<dbReference type="NCBIfam" id="TIGR04520">
    <property type="entry name" value="ECF_ATPase_1"/>
    <property type="match status" value="1"/>
</dbReference>